<keyword evidence="1" id="KW-0812">Transmembrane</keyword>
<keyword evidence="1" id="KW-0472">Membrane</keyword>
<feature type="domain" description="CobN/magnesium chelatase" evidence="2">
    <location>
        <begin position="152"/>
        <end position="1201"/>
    </location>
</feature>
<dbReference type="PANTHER" id="PTHR44119:SF4">
    <property type="entry name" value="AEROBIC COBALTOCHELATASE SUBUNIT COBN"/>
    <property type="match status" value="1"/>
</dbReference>
<dbReference type="EC" id="6.6.1.2" evidence="3"/>
<evidence type="ECO:0000256" key="1">
    <source>
        <dbReference type="SAM" id="Phobius"/>
    </source>
</evidence>
<dbReference type="Pfam" id="PF02514">
    <property type="entry name" value="CobN-Mg_chel"/>
    <property type="match status" value="1"/>
</dbReference>
<dbReference type="Proteomes" id="UP001165542">
    <property type="component" value="Unassembled WGS sequence"/>
</dbReference>
<accession>A0ABT2EAF0</accession>
<dbReference type="RefSeq" id="WP_259035051.1">
    <property type="nucleotide sequence ID" value="NZ_JAJISC010000002.1"/>
</dbReference>
<dbReference type="InterPro" id="IPR003672">
    <property type="entry name" value="CobN/Mg_chltase"/>
</dbReference>
<evidence type="ECO:0000313" key="3">
    <source>
        <dbReference type="EMBL" id="MCS2608541.1"/>
    </source>
</evidence>
<dbReference type="NCBIfam" id="NF004644">
    <property type="entry name" value="PRK05989.2-2"/>
    <property type="match status" value="1"/>
</dbReference>
<reference evidence="3" key="1">
    <citation type="submission" date="2021-11" db="EMBL/GenBank/DDBJ databases">
        <title>Halomonas sp., isolated from a coastal aquaculture zone in Dongshan Bay.</title>
        <authorList>
            <person name="Lin W."/>
        </authorList>
    </citation>
    <scope>NUCLEOTIDE SEQUENCE</scope>
    <source>
        <strain evidence="3">Yzlin-01</strain>
    </source>
</reference>
<dbReference type="PANTHER" id="PTHR44119">
    <property type="entry name" value="MAGNESIUM-CHELATASE SUBUNIT CHLH, CHLOROPLASTIC"/>
    <property type="match status" value="1"/>
</dbReference>
<keyword evidence="3" id="KW-0436">Ligase</keyword>
<protein>
    <submittedName>
        <fullName evidence="3">Cobaltochelatase subunit CobN</fullName>
        <ecNumber evidence="3">6.6.1.2</ecNumber>
    </submittedName>
</protein>
<evidence type="ECO:0000313" key="4">
    <source>
        <dbReference type="Proteomes" id="UP001165542"/>
    </source>
</evidence>
<comment type="caution">
    <text evidence="3">The sequence shown here is derived from an EMBL/GenBank/DDBJ whole genome shotgun (WGS) entry which is preliminary data.</text>
</comment>
<name>A0ABT2EAF0_9GAMM</name>
<sequence>MVKAWCYRGALRAQRLLRLVPLMALWLAVLYASVQAAAAWAQASESWRIVVLHTDFVTREKFERLALIAAEANVVLDHLSVESASLPALEAALASASLVVADTPRPNDRATVEQRLAALPDAMSAPLLSVGGGRPAWERLSPHYAGPLAALYAAGGEANFRRFFSLTAAVQTSSPPAPELLAPPDTLPATGMYHPAADALFSDVEEYLAWQGHPPDDGAGRVAFFVHQGMISSMATDEIDTLVARVEAAGLVPIVFWLGENVQEGMAEVLAAANIDVLVNLSHMQNGTERQRDFLALDVPVIQTLRFREGEADDWLDAPSGVAPRTTAVFLAAPEVWGISDPIVLSAVEAGREVLLPAQVDALIGKLQHLVALRHLPAEDKRLALLFWNHPAGEKNLGASNLNVPRSVLSIRQALASAGYRMGEEVDEETLIATSQRLLSGFYNAVALDDLIADDLVGLYPLADYQRWLQTLPAAQQAAMREMGGAPEYHRMLRQIDGERYFVIPRWQLGNLLIMPQPPRHVDAQAHYHDTAMPPDHAYMASYLYLQQVYAAQALIHLGTHGTQEWLPGKDRGLAAHDYPWLAVGDIPVFYPYIQDNVGEAIQAKRRGRAVTVSHQTPSFAPAGLYDQLRDMHQRIHEYQQLDEGSVKARVANEIIQAARESHLSDDLGWSAARIDADFDTFLGELHDHLHELARVAMPLGLHTFGQPAAPEHRITTIMQQLGEPLYAALGIARDELYAGDAESLPDNPAYQAVERMLDDAAALPETLEALAPQAREYAQRLSDTQENEALLAGLAGRFVAPGAGGDPIRNPEAASGRNLYAFEADKLPTQAAYAAGEQAFDQLVDAFRAEHAGEWPQKLAFSLWSSEAIRHLGLSESQILHALGLKPVWDASGRVTALEIIPREELGRPRVDVVIQVTGVYRDQFDSFMRLLDDAMERLAQLDEPDNPIAANTQRITHALEAQGLAADEARRLAERRLFSNAPGAYGTGVTEMALRSTEWDDDGVLAEQFLTSSRYAYGAQGWGETPAEANLLAEQLRGTQAAIMSRSSNVHGVLSTDHPFEFLGGLSAAIRHLDGAAPQLLITDAREGVTTTGLARFLSDEMRARYLNPQWIGAMQAEGYAGTLEVLDATNNLFGWQVMDPSTVRDDQWQALFDTYVNDTRELGTNEWFETHNPTAQAQVLERMAEAIRKGYWEASEQTQQALAERFETLESEFDVATGAAVTREFIAELAQGFGLHASEPAPFEANAAPAEPSAARADASQTVEGQVLEAVEVGQQEDDARRWWAMALMLALVLLGSAWQAVIPLRRPERARD</sequence>
<dbReference type="EMBL" id="JAJISC010000002">
    <property type="protein sequence ID" value="MCS2608541.1"/>
    <property type="molecule type" value="Genomic_DNA"/>
</dbReference>
<feature type="transmembrane region" description="Helical" evidence="1">
    <location>
        <begin position="1286"/>
        <end position="1306"/>
    </location>
</feature>
<organism evidence="3 4">
    <name type="scientific">Halomonas dongshanensis</name>
    <dbReference type="NCBI Taxonomy" id="2890835"/>
    <lineage>
        <taxon>Bacteria</taxon>
        <taxon>Pseudomonadati</taxon>
        <taxon>Pseudomonadota</taxon>
        <taxon>Gammaproteobacteria</taxon>
        <taxon>Oceanospirillales</taxon>
        <taxon>Halomonadaceae</taxon>
        <taxon>Halomonas</taxon>
    </lineage>
</organism>
<keyword evidence="1" id="KW-1133">Transmembrane helix</keyword>
<dbReference type="GO" id="GO:0051116">
    <property type="term" value="F:cobaltochelatase activity"/>
    <property type="evidence" value="ECO:0007669"/>
    <property type="project" value="UniProtKB-EC"/>
</dbReference>
<proteinExistence type="predicted"/>
<dbReference type="CDD" id="cd10150">
    <property type="entry name" value="CobN_like"/>
    <property type="match status" value="1"/>
</dbReference>
<gene>
    <name evidence="3" type="primary">cobN</name>
    <name evidence="3" type="ORF">LLY24_04305</name>
</gene>
<evidence type="ECO:0000259" key="2">
    <source>
        <dbReference type="Pfam" id="PF02514"/>
    </source>
</evidence>
<keyword evidence="4" id="KW-1185">Reference proteome</keyword>